<dbReference type="Proteomes" id="UP000488956">
    <property type="component" value="Unassembled WGS sequence"/>
</dbReference>
<evidence type="ECO:0000313" key="3">
    <source>
        <dbReference type="EMBL" id="KAE9022074.1"/>
    </source>
</evidence>
<evidence type="ECO:0000313" key="2">
    <source>
        <dbReference type="EMBL" id="KAE8939098.1"/>
    </source>
</evidence>
<dbReference type="EMBL" id="QXGB01000166">
    <property type="protein sequence ID" value="KAE9226883.1"/>
    <property type="molecule type" value="Genomic_DNA"/>
</dbReference>
<dbReference type="EMBL" id="QXFZ01000467">
    <property type="protein sequence ID" value="KAE9115261.1"/>
    <property type="molecule type" value="Genomic_DNA"/>
</dbReference>
<gene>
    <name evidence="10" type="ORF">PF001_g9167</name>
    <name evidence="8" type="ORF">PF002_g12392</name>
    <name evidence="9" type="ORF">PF004_g8942</name>
    <name evidence="7" type="ORF">PF005_g4953</name>
    <name evidence="6" type="ORF">PF006_g17198</name>
    <name evidence="5" type="ORF">PF007_g10090</name>
    <name evidence="2" type="ORF">PF009_g11050</name>
    <name evidence="4" type="ORF">PF010_g11679</name>
    <name evidence="3" type="ORF">PF011_g4649</name>
</gene>
<dbReference type="InterPro" id="IPR009100">
    <property type="entry name" value="AcylCoA_DH/oxidase_NM_dom_sf"/>
</dbReference>
<proteinExistence type="predicted"/>
<evidence type="ECO:0000313" key="8">
    <source>
        <dbReference type="EMBL" id="KAE9232401.1"/>
    </source>
</evidence>
<dbReference type="GO" id="GO:0003995">
    <property type="term" value="F:acyl-CoA dehydrogenase activity"/>
    <property type="evidence" value="ECO:0007669"/>
    <property type="project" value="TreeGrafter"/>
</dbReference>
<dbReference type="Proteomes" id="UP000440732">
    <property type="component" value="Unassembled WGS sequence"/>
</dbReference>
<comment type="caution">
    <text evidence="6">The sequence shown here is derived from an EMBL/GenBank/DDBJ whole genome shotgun (WGS) entry which is preliminary data.</text>
</comment>
<protein>
    <recommendedName>
        <fullName evidence="1">Acyl-CoA dehydrogenase/oxidase N-terminal domain-containing protein</fullName>
    </recommendedName>
</protein>
<dbReference type="EMBL" id="QXGA01001250">
    <property type="protein sequence ID" value="KAE9124401.1"/>
    <property type="molecule type" value="Genomic_DNA"/>
</dbReference>
<evidence type="ECO:0000313" key="18">
    <source>
        <dbReference type="Proteomes" id="UP000476176"/>
    </source>
</evidence>
<evidence type="ECO:0000313" key="7">
    <source>
        <dbReference type="EMBL" id="KAE9226883.1"/>
    </source>
</evidence>
<dbReference type="Proteomes" id="UP000440367">
    <property type="component" value="Unassembled WGS sequence"/>
</dbReference>
<dbReference type="EMBL" id="QXGF01000513">
    <property type="protein sequence ID" value="KAE8939098.1"/>
    <property type="molecule type" value="Genomic_DNA"/>
</dbReference>
<accession>A0A6A3SV49</accession>
<dbReference type="FunFam" id="1.10.540.10:FF:000010">
    <property type="entry name" value="Medium-chain specific acyl-CoA dehydrogenase, mitochondrial"/>
    <property type="match status" value="1"/>
</dbReference>
<dbReference type="AlphaFoldDB" id="A0A6A3SV49"/>
<evidence type="ECO:0000313" key="9">
    <source>
        <dbReference type="EMBL" id="KAE9236132.1"/>
    </source>
</evidence>
<organism evidence="6 15">
    <name type="scientific">Phytophthora fragariae</name>
    <dbReference type="NCBI Taxonomy" id="53985"/>
    <lineage>
        <taxon>Eukaryota</taxon>
        <taxon>Sar</taxon>
        <taxon>Stramenopiles</taxon>
        <taxon>Oomycota</taxon>
        <taxon>Peronosporomycetes</taxon>
        <taxon>Peronosporales</taxon>
        <taxon>Peronosporaceae</taxon>
        <taxon>Phytophthora</taxon>
    </lineage>
</organism>
<dbReference type="GO" id="GO:0050660">
    <property type="term" value="F:flavin adenine dinucleotide binding"/>
    <property type="evidence" value="ECO:0007669"/>
    <property type="project" value="InterPro"/>
</dbReference>
<dbReference type="Pfam" id="PF02771">
    <property type="entry name" value="Acyl-CoA_dh_N"/>
    <property type="match status" value="1"/>
</dbReference>
<dbReference type="OrthoDB" id="434771at2759"/>
<dbReference type="EMBL" id="QXFW01000170">
    <property type="protein sequence ID" value="KAE9022074.1"/>
    <property type="molecule type" value="Genomic_DNA"/>
</dbReference>
<evidence type="ECO:0000313" key="13">
    <source>
        <dbReference type="Proteomes" id="UP000437068"/>
    </source>
</evidence>
<reference evidence="11 12" key="1">
    <citation type="submission" date="2018-08" db="EMBL/GenBank/DDBJ databases">
        <title>Genomic investigation of the strawberry pathogen Phytophthora fragariae indicates pathogenicity is determined by transcriptional variation in three key races.</title>
        <authorList>
            <person name="Adams T.M."/>
            <person name="Armitage A.D."/>
            <person name="Sobczyk M.K."/>
            <person name="Bates H.J."/>
            <person name="Dunwell J.M."/>
            <person name="Nellist C.F."/>
            <person name="Harrison R.J."/>
        </authorList>
    </citation>
    <scope>NUCLEOTIDE SEQUENCE [LARGE SCALE GENOMIC DNA]</scope>
    <source>
        <strain evidence="10 13">A4</strain>
        <strain evidence="8 14">BC-1</strain>
        <strain evidence="9 18">BC-23</strain>
        <strain evidence="7 12">NOV-27</strain>
        <strain evidence="6 15">NOV-5</strain>
        <strain evidence="5 16">NOV-71</strain>
        <strain evidence="2 11">NOV-9</strain>
        <strain evidence="4 19">ONT-3</strain>
        <strain evidence="3 17">SCRP245</strain>
    </source>
</reference>
<dbReference type="PANTHER" id="PTHR43884">
    <property type="entry name" value="ACYL-COA DEHYDROGENASE"/>
    <property type="match status" value="1"/>
</dbReference>
<evidence type="ECO:0000313" key="14">
    <source>
        <dbReference type="Proteomes" id="UP000440367"/>
    </source>
</evidence>
<dbReference type="Proteomes" id="UP000460718">
    <property type="component" value="Unassembled WGS sequence"/>
</dbReference>
<feature type="domain" description="Acyl-CoA dehydrogenase/oxidase N-terminal" evidence="1">
    <location>
        <begin position="41"/>
        <end position="150"/>
    </location>
</feature>
<evidence type="ECO:0000313" key="12">
    <source>
        <dbReference type="Proteomes" id="UP000433483"/>
    </source>
</evidence>
<evidence type="ECO:0000313" key="6">
    <source>
        <dbReference type="EMBL" id="KAE9124401.1"/>
    </source>
</evidence>
<dbReference type="InterPro" id="IPR013786">
    <property type="entry name" value="AcylCoA_DH/ox_N"/>
</dbReference>
<evidence type="ECO:0000313" key="11">
    <source>
        <dbReference type="Proteomes" id="UP000429523"/>
    </source>
</evidence>
<evidence type="ECO:0000313" key="17">
    <source>
        <dbReference type="Proteomes" id="UP000460718"/>
    </source>
</evidence>
<keyword evidence="12" id="KW-1185">Reference proteome</keyword>
<dbReference type="Gene3D" id="1.10.540.10">
    <property type="entry name" value="Acyl-CoA dehydrogenase/oxidase, N-terminal domain"/>
    <property type="match status" value="1"/>
</dbReference>
<name>A0A6A3SV49_9STRA</name>
<evidence type="ECO:0000259" key="1">
    <source>
        <dbReference type="Pfam" id="PF02771"/>
    </source>
</evidence>
<dbReference type="PANTHER" id="PTHR43884:SF12">
    <property type="entry name" value="ISOVALERYL-COA DEHYDROGENASE, MITOCHONDRIAL-RELATED"/>
    <property type="match status" value="1"/>
</dbReference>
<dbReference type="EMBL" id="QXGD01000596">
    <property type="protein sequence ID" value="KAE9232401.1"/>
    <property type="molecule type" value="Genomic_DNA"/>
</dbReference>
<evidence type="ECO:0000313" key="5">
    <source>
        <dbReference type="EMBL" id="KAE9115261.1"/>
    </source>
</evidence>
<dbReference type="EMBL" id="QXGC01000426">
    <property type="protein sequence ID" value="KAE9236132.1"/>
    <property type="molecule type" value="Genomic_DNA"/>
</dbReference>
<dbReference type="Proteomes" id="UP000429523">
    <property type="component" value="Unassembled WGS sequence"/>
</dbReference>
<dbReference type="SUPFAM" id="SSF56645">
    <property type="entry name" value="Acyl-CoA dehydrogenase NM domain-like"/>
    <property type="match status" value="1"/>
</dbReference>
<dbReference type="Proteomes" id="UP000441208">
    <property type="component" value="Unassembled WGS sequence"/>
</dbReference>
<dbReference type="Proteomes" id="UP000437068">
    <property type="component" value="Unassembled WGS sequence"/>
</dbReference>
<dbReference type="Proteomes" id="UP000433483">
    <property type="component" value="Unassembled WGS sequence"/>
</dbReference>
<evidence type="ECO:0000313" key="15">
    <source>
        <dbReference type="Proteomes" id="UP000440732"/>
    </source>
</evidence>
<evidence type="ECO:0000313" key="4">
    <source>
        <dbReference type="EMBL" id="KAE9109048.1"/>
    </source>
</evidence>
<dbReference type="Proteomes" id="UP000476176">
    <property type="component" value="Unassembled WGS sequence"/>
</dbReference>
<sequence>MLPAKSSCQGSRLLRPMGARGFALEQHIDDSKFSAFSLKLSDEQREFQQLARKFAREEMIQREKHFDQTMAYPQEVVEKAWELGLVNTHVPEKFGGLGLGSLDGCIIGEELAYGCTEMATTMEANGLATAPLLVAGTDAQNSKYLGRLVEEPVGGLYDPALGPMDFTMITRAT</sequence>
<dbReference type="EMBL" id="QXFX01000628">
    <property type="protein sequence ID" value="KAE9109048.1"/>
    <property type="molecule type" value="Genomic_DNA"/>
</dbReference>
<evidence type="ECO:0000313" key="10">
    <source>
        <dbReference type="EMBL" id="KAE9312567.1"/>
    </source>
</evidence>
<evidence type="ECO:0000313" key="19">
    <source>
        <dbReference type="Proteomes" id="UP000488956"/>
    </source>
</evidence>
<dbReference type="EMBL" id="QXGE01000435">
    <property type="protein sequence ID" value="KAE9312567.1"/>
    <property type="molecule type" value="Genomic_DNA"/>
</dbReference>
<evidence type="ECO:0000313" key="16">
    <source>
        <dbReference type="Proteomes" id="UP000441208"/>
    </source>
</evidence>
<dbReference type="InterPro" id="IPR037069">
    <property type="entry name" value="AcylCoA_DH/ox_N_sf"/>
</dbReference>